<reference evidence="1" key="1">
    <citation type="submission" date="2024-07" db="EMBL/GenBank/DDBJ databases">
        <title>A survey of Mimosa microsymbionts across Brazilian biomes reveals a high diversity of Paraburkholderia nodulating endemic species, but also that Cupriavidus is common as a symbiont of widespread species.</title>
        <authorList>
            <person name="Rouws L."/>
            <person name="Barauna A."/>
            <person name="Beukes C."/>
            <person name="Rouws J.R.C."/>
            <person name="De Faria S.M."/>
            <person name="Gross E."/>
            <person name="Bueno Dos Reis Junior F."/>
            <person name="Simon M.F."/>
            <person name="Maluk M."/>
            <person name="Odee D.W."/>
            <person name="Kenicer G."/>
            <person name="Young J.P.W."/>
            <person name="Reis V.M."/>
            <person name="Zilli J."/>
            <person name="James E.K."/>
        </authorList>
    </citation>
    <scope>NUCLEOTIDE SEQUENCE</scope>
    <source>
        <strain evidence="1">EG181B</strain>
    </source>
</reference>
<gene>
    <name evidence="1" type="ORF">AB4Y32_34920</name>
</gene>
<sequence length="83" mass="9816">MRAHNGHLTLLPEAERQALYDRPEFDDFQRAEYFAFTADELALAERRRGLNEQILCLLQTGYFKATRAFFTFRGLQETENKTR</sequence>
<evidence type="ECO:0000313" key="2">
    <source>
        <dbReference type="Proteomes" id="UP001558850"/>
    </source>
</evidence>
<keyword evidence="2" id="KW-1185">Reference proteome</keyword>
<dbReference type="EMBL" id="JBFRCH010000039">
    <property type="protein sequence ID" value="MEX3936893.1"/>
    <property type="molecule type" value="Genomic_DNA"/>
</dbReference>
<protein>
    <submittedName>
        <fullName evidence="1">DUF4158 domain-containing protein</fullName>
    </submittedName>
</protein>
<accession>A0ACC6UB83</accession>
<comment type="caution">
    <text evidence="1">The sequence shown here is derived from an EMBL/GenBank/DDBJ whole genome shotgun (WGS) entry which is preliminary data.</text>
</comment>
<dbReference type="Proteomes" id="UP001558850">
    <property type="component" value="Unassembled WGS sequence"/>
</dbReference>
<organism evidence="1 2">
    <name type="scientific">Paraburkholderia phymatum</name>
    <dbReference type="NCBI Taxonomy" id="148447"/>
    <lineage>
        <taxon>Bacteria</taxon>
        <taxon>Pseudomonadati</taxon>
        <taxon>Pseudomonadota</taxon>
        <taxon>Betaproteobacteria</taxon>
        <taxon>Burkholderiales</taxon>
        <taxon>Burkholderiaceae</taxon>
        <taxon>Paraburkholderia</taxon>
    </lineage>
</organism>
<evidence type="ECO:0000313" key="1">
    <source>
        <dbReference type="EMBL" id="MEX3936893.1"/>
    </source>
</evidence>
<name>A0ACC6UB83_9BURK</name>
<proteinExistence type="predicted"/>